<dbReference type="EMBL" id="JACCJB010000002">
    <property type="protein sequence ID" value="KAF6230170.1"/>
    <property type="molecule type" value="Genomic_DNA"/>
</dbReference>
<dbReference type="GeneID" id="59332917"/>
<dbReference type="GO" id="GO:0032933">
    <property type="term" value="P:SREBP signaling pathway"/>
    <property type="evidence" value="ECO:0007669"/>
    <property type="project" value="InterPro"/>
</dbReference>
<comment type="caution">
    <text evidence="3">The sequence shown here is derived from an EMBL/GenBank/DDBJ whole genome shotgun (WGS) entry which is preliminary data.</text>
</comment>
<name>A0A8H6FKF8_9LECA</name>
<feature type="region of interest" description="Disordered" evidence="1">
    <location>
        <begin position="1"/>
        <end position="21"/>
    </location>
</feature>
<dbReference type="PANTHER" id="PTHR39405">
    <property type="entry name" value="DSC E3 UBIQUITIN LIGASE COMPLEX SUBUNIT 4"/>
    <property type="match status" value="1"/>
</dbReference>
<keyword evidence="4" id="KW-1185">Reference proteome</keyword>
<dbReference type="Proteomes" id="UP000593566">
    <property type="component" value="Unassembled WGS sequence"/>
</dbReference>
<feature type="compositionally biased region" description="Basic and acidic residues" evidence="1">
    <location>
        <begin position="239"/>
        <end position="249"/>
    </location>
</feature>
<gene>
    <name evidence="3" type="ORF">HO133_004509</name>
</gene>
<dbReference type="Pfam" id="PF08508">
    <property type="entry name" value="DUF1746"/>
    <property type="match status" value="1"/>
</dbReference>
<feature type="domain" description="DUF1746" evidence="2">
    <location>
        <begin position="63"/>
        <end position="177"/>
    </location>
</feature>
<feature type="region of interest" description="Disordered" evidence="1">
    <location>
        <begin position="229"/>
        <end position="265"/>
    </location>
</feature>
<reference evidence="3 4" key="1">
    <citation type="journal article" date="2020" name="Genomics">
        <title>Complete, high-quality genomes from long-read metagenomic sequencing of two wolf lichen thalli reveals enigmatic genome architecture.</title>
        <authorList>
            <person name="McKenzie S.K."/>
            <person name="Walston R.F."/>
            <person name="Allen J.L."/>
        </authorList>
    </citation>
    <scope>NUCLEOTIDE SEQUENCE [LARGE SCALE GENOMIC DNA]</scope>
    <source>
        <strain evidence="3">WasteWater1</strain>
    </source>
</reference>
<dbReference type="AlphaFoldDB" id="A0A8H6FKF8"/>
<dbReference type="PANTHER" id="PTHR39405:SF1">
    <property type="entry name" value="DSC E3 UBIQUITIN LIGASE COMPLEX SUBUNIT 4"/>
    <property type="match status" value="1"/>
</dbReference>
<dbReference type="RefSeq" id="XP_037157427.1">
    <property type="nucleotide sequence ID" value="XM_037295426.1"/>
</dbReference>
<evidence type="ECO:0000313" key="3">
    <source>
        <dbReference type="EMBL" id="KAF6230170.1"/>
    </source>
</evidence>
<accession>A0A8H6FKF8</accession>
<organism evidence="3 4">
    <name type="scientific">Letharia lupina</name>
    <dbReference type="NCBI Taxonomy" id="560253"/>
    <lineage>
        <taxon>Eukaryota</taxon>
        <taxon>Fungi</taxon>
        <taxon>Dikarya</taxon>
        <taxon>Ascomycota</taxon>
        <taxon>Pezizomycotina</taxon>
        <taxon>Lecanoromycetes</taxon>
        <taxon>OSLEUM clade</taxon>
        <taxon>Lecanoromycetidae</taxon>
        <taxon>Lecanorales</taxon>
        <taxon>Lecanorineae</taxon>
        <taxon>Parmeliaceae</taxon>
        <taxon>Letharia</taxon>
    </lineage>
</organism>
<dbReference type="GO" id="GO:0005783">
    <property type="term" value="C:endoplasmic reticulum"/>
    <property type="evidence" value="ECO:0007669"/>
    <property type="project" value="TreeGrafter"/>
</dbReference>
<dbReference type="InterPro" id="IPR013715">
    <property type="entry name" value="DUF1746"/>
</dbReference>
<dbReference type="InterPro" id="IPR038967">
    <property type="entry name" value="Dsc4-like"/>
</dbReference>
<dbReference type="GO" id="GO:0044695">
    <property type="term" value="C:Dsc E3 ubiquitin ligase complex"/>
    <property type="evidence" value="ECO:0007669"/>
    <property type="project" value="InterPro"/>
</dbReference>
<protein>
    <recommendedName>
        <fullName evidence="2">DUF1746 domain-containing protein</fullName>
    </recommendedName>
</protein>
<sequence>MNDASPSASDHAPHDLNDDASNAHGIASAAAAVAANNDDDSVQRKRRRQREQKAAFLDHLIRNIDIIFYCQLSILYYMDISLFKFLLRALPHWFYFTPKPSIFPPPSPTHRPYIGMIFGNNIVCIILHLLLRPPAAGEATRGYLLGGLLIDFVGQESPVSKWKLLVLDTLVLALQVLILAVTLERKKLAVENGDVLVEEVEEARQDHDSEERGMLRRDDTVQDEIELQDIRHTSSGRTGGDEDRERDELLESDESTEPRDQHPLDPFITGQAVIANVRVIDTIRSQWLTADTSGESTASGAAAVAAVAGRTLGYRLGERLQQAQ</sequence>
<proteinExistence type="predicted"/>
<evidence type="ECO:0000259" key="2">
    <source>
        <dbReference type="Pfam" id="PF08508"/>
    </source>
</evidence>
<evidence type="ECO:0000256" key="1">
    <source>
        <dbReference type="SAM" id="MobiDB-lite"/>
    </source>
</evidence>
<evidence type="ECO:0000313" key="4">
    <source>
        <dbReference type="Proteomes" id="UP000593566"/>
    </source>
</evidence>